<name>A0A0E0DJN9_9ORYZ</name>
<evidence type="ECO:0000313" key="3">
    <source>
        <dbReference type="Proteomes" id="UP000008021"/>
    </source>
</evidence>
<feature type="transmembrane region" description="Helical" evidence="1">
    <location>
        <begin position="103"/>
        <end position="122"/>
    </location>
</feature>
<keyword evidence="3" id="KW-1185">Reference proteome</keyword>
<evidence type="ECO:0000313" key="2">
    <source>
        <dbReference type="EnsemblPlants" id="OMERI04G24120.2"/>
    </source>
</evidence>
<dbReference type="Proteomes" id="UP000008021">
    <property type="component" value="Chromosome 4"/>
</dbReference>
<dbReference type="Gramene" id="OMERI04G24120.2">
    <property type="protein sequence ID" value="OMERI04G24120.2"/>
    <property type="gene ID" value="OMERI04G24120"/>
</dbReference>
<protein>
    <submittedName>
        <fullName evidence="2">Uncharacterized protein</fullName>
    </submittedName>
</protein>
<reference evidence="2" key="2">
    <citation type="submission" date="2018-05" db="EMBL/GenBank/DDBJ databases">
        <title>OmerRS3 (Oryza meridionalis Reference Sequence Version 3).</title>
        <authorList>
            <person name="Zhang J."/>
            <person name="Kudrna D."/>
            <person name="Lee S."/>
            <person name="Talag J."/>
            <person name="Welchert J."/>
            <person name="Wing R.A."/>
        </authorList>
    </citation>
    <scope>NUCLEOTIDE SEQUENCE [LARGE SCALE GENOMIC DNA]</scope>
    <source>
        <strain evidence="2">cv. OR44</strain>
    </source>
</reference>
<evidence type="ECO:0000256" key="1">
    <source>
        <dbReference type="SAM" id="Phobius"/>
    </source>
</evidence>
<accession>A0A0E0DJN9</accession>
<feature type="transmembrane region" description="Helical" evidence="1">
    <location>
        <begin position="77"/>
        <end position="97"/>
    </location>
</feature>
<dbReference type="EnsemblPlants" id="OMERI04G24120.2">
    <property type="protein sequence ID" value="OMERI04G24120.2"/>
    <property type="gene ID" value="OMERI04G24120"/>
</dbReference>
<keyword evidence="1" id="KW-1133">Transmembrane helix</keyword>
<organism evidence="2">
    <name type="scientific">Oryza meridionalis</name>
    <dbReference type="NCBI Taxonomy" id="40149"/>
    <lineage>
        <taxon>Eukaryota</taxon>
        <taxon>Viridiplantae</taxon>
        <taxon>Streptophyta</taxon>
        <taxon>Embryophyta</taxon>
        <taxon>Tracheophyta</taxon>
        <taxon>Spermatophyta</taxon>
        <taxon>Magnoliopsida</taxon>
        <taxon>Liliopsida</taxon>
        <taxon>Poales</taxon>
        <taxon>Poaceae</taxon>
        <taxon>BOP clade</taxon>
        <taxon>Oryzoideae</taxon>
        <taxon>Oryzeae</taxon>
        <taxon>Oryzinae</taxon>
        <taxon>Oryza</taxon>
    </lineage>
</organism>
<keyword evidence="1" id="KW-0812">Transmembrane</keyword>
<proteinExistence type="predicted"/>
<sequence>MLMTTAISKEAIAQSERANGGFRVIARWVQGQCRDGSCWPTVSPLPSSSPSPTSSLRDIRSVFINIAPRRLMLTNGVVAAAIITVTDLSSQVGFMYLLTRSAVKIHIILLSLFLPGIAAWFVI</sequence>
<keyword evidence="1" id="KW-0472">Membrane</keyword>
<dbReference type="AlphaFoldDB" id="A0A0E0DJN9"/>
<reference evidence="2" key="1">
    <citation type="submission" date="2015-04" db="UniProtKB">
        <authorList>
            <consortium name="EnsemblPlants"/>
        </authorList>
    </citation>
    <scope>IDENTIFICATION</scope>
</reference>